<feature type="transmembrane region" description="Helical" evidence="5">
    <location>
        <begin position="204"/>
        <end position="228"/>
    </location>
</feature>
<dbReference type="EnsemblMetazoa" id="CJA37345.1">
    <property type="protein sequence ID" value="CJA37345.1"/>
    <property type="gene ID" value="WBGene00213192"/>
</dbReference>
<dbReference type="InterPro" id="IPR005828">
    <property type="entry name" value="MFS_sugar_transport-like"/>
</dbReference>
<evidence type="ECO:0000256" key="2">
    <source>
        <dbReference type="ARBA" id="ARBA00022692"/>
    </source>
</evidence>
<dbReference type="InterPro" id="IPR036259">
    <property type="entry name" value="MFS_trans_sf"/>
</dbReference>
<evidence type="ECO:0000256" key="4">
    <source>
        <dbReference type="ARBA" id="ARBA00023136"/>
    </source>
</evidence>
<evidence type="ECO:0000256" key="1">
    <source>
        <dbReference type="ARBA" id="ARBA00004141"/>
    </source>
</evidence>
<dbReference type="PANTHER" id="PTHR24064">
    <property type="entry name" value="SOLUTE CARRIER FAMILY 22 MEMBER"/>
    <property type="match status" value="1"/>
</dbReference>
<proteinExistence type="predicted"/>
<feature type="transmembrane region" description="Helical" evidence="5">
    <location>
        <begin position="109"/>
        <end position="126"/>
    </location>
</feature>
<reference evidence="6" key="2">
    <citation type="submission" date="2022-06" db="UniProtKB">
        <authorList>
            <consortium name="EnsemblMetazoa"/>
        </authorList>
    </citation>
    <scope>IDENTIFICATION</scope>
    <source>
        <strain evidence="6">DF5081</strain>
    </source>
</reference>
<sequence length="241" mass="26899">GYARLIFTLVCFLCGYWRSTAIVTSLLALPVLPVILVLPESPKWYLTKNRVREAREAQKRVAWLSGVPYDIEEVDEQGEEKPETEKKVQDTKIYTIRDLFASRAIAQKTIVVGSLWFSTSLSSFGADLNSGNLDGNFYMSQFVSAAAIALSKISIFLLDTYWPSFDRRRLHQLPQIVMIACYTAIMVLMVTPSADCAGQGSRNLAIIIINIIGASFIELTWDACYLVAAEIFPTRIRTIGG</sequence>
<dbReference type="GO" id="GO:0022857">
    <property type="term" value="F:transmembrane transporter activity"/>
    <property type="evidence" value="ECO:0007669"/>
    <property type="project" value="InterPro"/>
</dbReference>
<dbReference type="Proteomes" id="UP000005237">
    <property type="component" value="Unassembled WGS sequence"/>
</dbReference>
<keyword evidence="3 5" id="KW-1133">Transmembrane helix</keyword>
<evidence type="ECO:0000313" key="7">
    <source>
        <dbReference type="Proteomes" id="UP000005237"/>
    </source>
</evidence>
<comment type="subcellular location">
    <subcellularLocation>
        <location evidence="1">Membrane</location>
        <topology evidence="1">Multi-pass membrane protein</topology>
    </subcellularLocation>
</comment>
<evidence type="ECO:0008006" key="8">
    <source>
        <dbReference type="Google" id="ProtNLM"/>
    </source>
</evidence>
<keyword evidence="7" id="KW-1185">Reference proteome</keyword>
<name>A0A8R1ENS1_CAEJA</name>
<accession>A0A8R1ENS1</accession>
<dbReference type="Pfam" id="PF00083">
    <property type="entry name" value="Sugar_tr"/>
    <property type="match status" value="1"/>
</dbReference>
<protein>
    <recommendedName>
        <fullName evidence="8">Major facilitator superfamily (MFS) profile domain-containing protein</fullName>
    </recommendedName>
</protein>
<reference evidence="7" key="1">
    <citation type="submission" date="2010-08" db="EMBL/GenBank/DDBJ databases">
        <authorList>
            <consortium name="Caenorhabditis japonica Sequencing Consortium"/>
            <person name="Wilson R.K."/>
        </authorList>
    </citation>
    <scope>NUCLEOTIDE SEQUENCE [LARGE SCALE GENOMIC DNA]</scope>
    <source>
        <strain evidence="7">DF5081</strain>
    </source>
</reference>
<feature type="transmembrane region" description="Helical" evidence="5">
    <location>
        <begin position="173"/>
        <end position="192"/>
    </location>
</feature>
<dbReference type="GO" id="GO:0016020">
    <property type="term" value="C:membrane"/>
    <property type="evidence" value="ECO:0007669"/>
    <property type="project" value="UniProtKB-SubCell"/>
</dbReference>
<dbReference type="Gene3D" id="1.20.1250.20">
    <property type="entry name" value="MFS general substrate transporter like domains"/>
    <property type="match status" value="1"/>
</dbReference>
<dbReference type="AlphaFoldDB" id="A0A8R1ENS1"/>
<keyword evidence="4 5" id="KW-0472">Membrane</keyword>
<evidence type="ECO:0000313" key="6">
    <source>
        <dbReference type="EnsemblMetazoa" id="CJA37345.1"/>
    </source>
</evidence>
<feature type="transmembrane region" description="Helical" evidence="5">
    <location>
        <begin position="6"/>
        <end position="38"/>
    </location>
</feature>
<evidence type="ECO:0000256" key="5">
    <source>
        <dbReference type="SAM" id="Phobius"/>
    </source>
</evidence>
<dbReference type="SUPFAM" id="SSF103473">
    <property type="entry name" value="MFS general substrate transporter"/>
    <property type="match status" value="1"/>
</dbReference>
<feature type="transmembrane region" description="Helical" evidence="5">
    <location>
        <begin position="138"/>
        <end position="161"/>
    </location>
</feature>
<evidence type="ECO:0000256" key="3">
    <source>
        <dbReference type="ARBA" id="ARBA00022989"/>
    </source>
</evidence>
<organism evidence="6 7">
    <name type="scientific">Caenorhabditis japonica</name>
    <dbReference type="NCBI Taxonomy" id="281687"/>
    <lineage>
        <taxon>Eukaryota</taxon>
        <taxon>Metazoa</taxon>
        <taxon>Ecdysozoa</taxon>
        <taxon>Nematoda</taxon>
        <taxon>Chromadorea</taxon>
        <taxon>Rhabditida</taxon>
        <taxon>Rhabditina</taxon>
        <taxon>Rhabditomorpha</taxon>
        <taxon>Rhabditoidea</taxon>
        <taxon>Rhabditidae</taxon>
        <taxon>Peloderinae</taxon>
        <taxon>Caenorhabditis</taxon>
    </lineage>
</organism>
<keyword evidence="2 5" id="KW-0812">Transmembrane</keyword>